<dbReference type="GO" id="GO:0035556">
    <property type="term" value="P:intracellular signal transduction"/>
    <property type="evidence" value="ECO:0007669"/>
    <property type="project" value="TreeGrafter"/>
</dbReference>
<dbReference type="GO" id="GO:0005068">
    <property type="term" value="F:transmembrane receptor protein tyrosine kinase adaptor activity"/>
    <property type="evidence" value="ECO:0007669"/>
    <property type="project" value="TreeGrafter"/>
</dbReference>
<dbReference type="PANTHER" id="PTHR10872">
    <property type="entry name" value="SH2B ADAPTER PROTEIN"/>
    <property type="match status" value="1"/>
</dbReference>
<dbReference type="PANTHER" id="PTHR10872:SF2">
    <property type="entry name" value="LNK, ISOFORM D"/>
    <property type="match status" value="1"/>
</dbReference>
<evidence type="ECO:0000256" key="1">
    <source>
        <dbReference type="ARBA" id="ARBA00022553"/>
    </source>
</evidence>
<sequence>MFASKPRTRPEIAPWEQFCKDEARRAAHEFLEKVRRLQTTDRSSMEVPESVFATKFSAHFLDEVMDLTGTVPNGSVQDYGRSGSGSGKKVGAGKSSWWNIFKRKQCRDERGVVLVGSSASNRNAGLGSGLVLHQQSAGGSVVLEAHVKMLDMTSSSAELSWQACRLALTSEQGNHQLEIYCPPKSNFPKMSLFCFLLKEVRSSTTLELPDSVSSFVVKVGSHTHTHTHTHSLSLSSLSLLSLSPLSLSTADRCMYTHM</sequence>
<evidence type="ECO:0000313" key="3">
    <source>
        <dbReference type="Proteomes" id="UP001174909"/>
    </source>
</evidence>
<comment type="caution">
    <text evidence="2">The sequence shown here is derived from an EMBL/GenBank/DDBJ whole genome shotgun (WGS) entry which is preliminary data.</text>
</comment>
<dbReference type="EMBL" id="CASHTH010003035">
    <property type="protein sequence ID" value="CAI8039384.1"/>
    <property type="molecule type" value="Genomic_DNA"/>
</dbReference>
<dbReference type="InterPro" id="IPR030523">
    <property type="entry name" value="SH2B"/>
</dbReference>
<reference evidence="2" key="1">
    <citation type="submission" date="2023-03" db="EMBL/GenBank/DDBJ databases">
        <authorList>
            <person name="Steffen K."/>
            <person name="Cardenas P."/>
        </authorList>
    </citation>
    <scope>NUCLEOTIDE SEQUENCE</scope>
</reference>
<dbReference type="Proteomes" id="UP001174909">
    <property type="component" value="Unassembled WGS sequence"/>
</dbReference>
<proteinExistence type="predicted"/>
<gene>
    <name evidence="2" type="ORF">GBAR_LOCUS21900</name>
</gene>
<dbReference type="InterPro" id="IPR011993">
    <property type="entry name" value="PH-like_dom_sf"/>
</dbReference>
<dbReference type="AlphaFoldDB" id="A0AA35X089"/>
<keyword evidence="3" id="KW-1185">Reference proteome</keyword>
<accession>A0AA35X089</accession>
<evidence type="ECO:0000313" key="2">
    <source>
        <dbReference type="EMBL" id="CAI8039384.1"/>
    </source>
</evidence>
<dbReference type="GO" id="GO:0005886">
    <property type="term" value="C:plasma membrane"/>
    <property type="evidence" value="ECO:0007669"/>
    <property type="project" value="TreeGrafter"/>
</dbReference>
<organism evidence="2 3">
    <name type="scientific">Geodia barretti</name>
    <name type="common">Barrett's horny sponge</name>
    <dbReference type="NCBI Taxonomy" id="519541"/>
    <lineage>
        <taxon>Eukaryota</taxon>
        <taxon>Metazoa</taxon>
        <taxon>Porifera</taxon>
        <taxon>Demospongiae</taxon>
        <taxon>Heteroscleromorpha</taxon>
        <taxon>Tetractinellida</taxon>
        <taxon>Astrophorina</taxon>
        <taxon>Geodiidae</taxon>
        <taxon>Geodia</taxon>
    </lineage>
</organism>
<keyword evidence="1" id="KW-0597">Phosphoprotein</keyword>
<dbReference type="Gene3D" id="6.10.140.110">
    <property type="match status" value="1"/>
</dbReference>
<dbReference type="Gene3D" id="2.30.29.30">
    <property type="entry name" value="Pleckstrin-homology domain (PH domain)/Phosphotyrosine-binding domain (PTB)"/>
    <property type="match status" value="1"/>
</dbReference>
<name>A0AA35X089_GEOBA</name>
<dbReference type="SUPFAM" id="SSF50729">
    <property type="entry name" value="PH domain-like"/>
    <property type="match status" value="1"/>
</dbReference>
<protein>
    <submittedName>
        <fullName evidence="2">SH2B adapter protein 3</fullName>
    </submittedName>
</protein>